<dbReference type="PROSITE" id="PS50110">
    <property type="entry name" value="RESPONSE_REGULATORY"/>
    <property type="match status" value="1"/>
</dbReference>
<dbReference type="RefSeq" id="WP_215820257.1">
    <property type="nucleotide sequence ID" value="NZ_JAGSOY010000029.1"/>
</dbReference>
<dbReference type="Gene3D" id="6.10.250.690">
    <property type="match status" value="1"/>
</dbReference>
<dbReference type="CDD" id="cd00383">
    <property type="entry name" value="trans_reg_C"/>
    <property type="match status" value="1"/>
</dbReference>
<organism evidence="6 7">
    <name type="scientific">Zooshikella harenae</name>
    <dbReference type="NCBI Taxonomy" id="2827238"/>
    <lineage>
        <taxon>Bacteria</taxon>
        <taxon>Pseudomonadati</taxon>
        <taxon>Pseudomonadota</taxon>
        <taxon>Gammaproteobacteria</taxon>
        <taxon>Oceanospirillales</taxon>
        <taxon>Zooshikellaceae</taxon>
        <taxon>Zooshikella</taxon>
    </lineage>
</organism>
<dbReference type="Proteomes" id="UP000690515">
    <property type="component" value="Unassembled WGS sequence"/>
</dbReference>
<evidence type="ECO:0000259" key="5">
    <source>
        <dbReference type="PROSITE" id="PS51755"/>
    </source>
</evidence>
<evidence type="ECO:0000256" key="3">
    <source>
        <dbReference type="PROSITE-ProRule" id="PRU01091"/>
    </source>
</evidence>
<dbReference type="SUPFAM" id="SSF46894">
    <property type="entry name" value="C-terminal effector domain of the bipartite response regulators"/>
    <property type="match status" value="1"/>
</dbReference>
<evidence type="ECO:0000259" key="4">
    <source>
        <dbReference type="PROSITE" id="PS50110"/>
    </source>
</evidence>
<sequence>MKILVIEDDPKIAGNIVDYLINAEHQVDSADTGPSGLIQCASMQYDLLIVDRMLPGLDGIALIKSIRQQGIHTPVLMVTALTDVNQRVEGLEVGADDYLCKPFAFAELLARAEALYRRYKANTVDEPFLQVHDLTLNQITHEVERAGEKIQLKPREYRLLEYLVRNVNQVVTRSMLLEKVWDYYFDPQTNIIDVHISRLRQKIDKNHKVKLILTIRGAGYVIKAPR</sequence>
<dbReference type="PROSITE" id="PS51755">
    <property type="entry name" value="OMPR_PHOB"/>
    <property type="match status" value="1"/>
</dbReference>
<dbReference type="InterPro" id="IPR001867">
    <property type="entry name" value="OmpR/PhoB-type_DNA-bd"/>
</dbReference>
<dbReference type="SMART" id="SM00448">
    <property type="entry name" value="REC"/>
    <property type="match status" value="1"/>
</dbReference>
<dbReference type="EMBL" id="JAGSOY010000029">
    <property type="protein sequence ID" value="MBU2712052.1"/>
    <property type="molecule type" value="Genomic_DNA"/>
</dbReference>
<proteinExistence type="predicted"/>
<evidence type="ECO:0000256" key="1">
    <source>
        <dbReference type="ARBA" id="ARBA00023125"/>
    </source>
</evidence>
<dbReference type="Pfam" id="PF00486">
    <property type="entry name" value="Trans_reg_C"/>
    <property type="match status" value="1"/>
</dbReference>
<keyword evidence="7" id="KW-1185">Reference proteome</keyword>
<dbReference type="Pfam" id="PF00072">
    <property type="entry name" value="Response_reg"/>
    <property type="match status" value="1"/>
</dbReference>
<evidence type="ECO:0000313" key="7">
    <source>
        <dbReference type="Proteomes" id="UP000690515"/>
    </source>
</evidence>
<gene>
    <name evidence="6" type="ORF">KCG35_13355</name>
</gene>
<dbReference type="InterPro" id="IPR001789">
    <property type="entry name" value="Sig_transdc_resp-reg_receiver"/>
</dbReference>
<dbReference type="SMART" id="SM00862">
    <property type="entry name" value="Trans_reg_C"/>
    <property type="match status" value="1"/>
</dbReference>
<comment type="caution">
    <text evidence="6">The sequence shown here is derived from an EMBL/GenBank/DDBJ whole genome shotgun (WGS) entry which is preliminary data.</text>
</comment>
<keyword evidence="1 3" id="KW-0238">DNA-binding</keyword>
<evidence type="ECO:0000256" key="2">
    <source>
        <dbReference type="PROSITE-ProRule" id="PRU00169"/>
    </source>
</evidence>
<dbReference type="InterPro" id="IPR016032">
    <property type="entry name" value="Sig_transdc_resp-reg_C-effctor"/>
</dbReference>
<dbReference type="Gene3D" id="3.40.50.2300">
    <property type="match status" value="1"/>
</dbReference>
<dbReference type="Gene3D" id="1.10.10.10">
    <property type="entry name" value="Winged helix-like DNA-binding domain superfamily/Winged helix DNA-binding domain"/>
    <property type="match status" value="1"/>
</dbReference>
<dbReference type="PANTHER" id="PTHR48111:SF76">
    <property type="entry name" value="TWO-COMPONENT RESPONSE REGULATOR"/>
    <property type="match status" value="1"/>
</dbReference>
<feature type="domain" description="OmpR/PhoB-type" evidence="5">
    <location>
        <begin position="126"/>
        <end position="224"/>
    </location>
</feature>
<dbReference type="SUPFAM" id="SSF52172">
    <property type="entry name" value="CheY-like"/>
    <property type="match status" value="1"/>
</dbReference>
<keyword evidence="2" id="KW-0597">Phosphoprotein</keyword>
<accession>A0ABS5ZDB7</accession>
<name>A0ABS5ZDB7_9GAMM</name>
<dbReference type="PANTHER" id="PTHR48111">
    <property type="entry name" value="REGULATOR OF RPOS"/>
    <property type="match status" value="1"/>
</dbReference>
<dbReference type="InterPro" id="IPR011006">
    <property type="entry name" value="CheY-like_superfamily"/>
</dbReference>
<feature type="DNA-binding region" description="OmpR/PhoB-type" evidence="3">
    <location>
        <begin position="126"/>
        <end position="224"/>
    </location>
</feature>
<feature type="domain" description="Response regulatory" evidence="4">
    <location>
        <begin position="2"/>
        <end position="116"/>
    </location>
</feature>
<dbReference type="InterPro" id="IPR036388">
    <property type="entry name" value="WH-like_DNA-bd_sf"/>
</dbReference>
<evidence type="ECO:0000313" key="6">
    <source>
        <dbReference type="EMBL" id="MBU2712052.1"/>
    </source>
</evidence>
<feature type="modified residue" description="4-aspartylphosphate" evidence="2">
    <location>
        <position position="51"/>
    </location>
</feature>
<dbReference type="InterPro" id="IPR039420">
    <property type="entry name" value="WalR-like"/>
</dbReference>
<protein>
    <submittedName>
        <fullName evidence="6">Response regulator transcription factor</fullName>
    </submittedName>
</protein>
<reference evidence="6 7" key="1">
    <citation type="submission" date="2021-04" db="EMBL/GenBank/DDBJ databases">
        <authorList>
            <person name="Pira H."/>
            <person name="Risdian C."/>
            <person name="Wink J."/>
        </authorList>
    </citation>
    <scope>NUCLEOTIDE SEQUENCE [LARGE SCALE GENOMIC DNA]</scope>
    <source>
        <strain evidence="6 7">WH53</strain>
    </source>
</reference>